<dbReference type="InterPro" id="IPR028022">
    <property type="entry name" value="DUF4600"/>
</dbReference>
<dbReference type="Proteomes" id="UP001108240">
    <property type="component" value="Unplaced"/>
</dbReference>
<dbReference type="PANTHER" id="PTHR28671">
    <property type="entry name" value="COILED-COIL DOMAIN-CONTAINING PROTEIN 169"/>
    <property type="match status" value="1"/>
</dbReference>
<dbReference type="AlphaFoldDB" id="A0A8C1A7Y4"/>
<evidence type="ECO:0000256" key="1">
    <source>
        <dbReference type="SAM" id="Coils"/>
    </source>
</evidence>
<sequence length="144" mass="17220">MIECKKHRPTNIGLIIWLEKAQIRTLIKAKLYLNLCSENKWKTRYERQLELKKQLEKQISFVRERLETFHRLASIRSYDEISEESNSAKKKKSNQLPNLLNKVVIINFNLNLNYINIIKSTNYIKYSGIQYPKLKVIILNNYSF</sequence>
<proteinExistence type="predicted"/>
<keyword evidence="3" id="KW-1185">Reference proteome</keyword>
<dbReference type="Pfam" id="PF15372">
    <property type="entry name" value="DUF4600"/>
    <property type="match status" value="1"/>
</dbReference>
<evidence type="ECO:0000313" key="2">
    <source>
        <dbReference type="Ensembl" id="ENSCCRP00000014053.2"/>
    </source>
</evidence>
<dbReference type="Ensembl" id="ENSCCRT00000015346.2">
    <property type="protein sequence ID" value="ENSCCRP00000014053.2"/>
    <property type="gene ID" value="ENSCCRG00000008034.2"/>
</dbReference>
<keyword evidence="1" id="KW-0175">Coiled coil</keyword>
<organism evidence="2 3">
    <name type="scientific">Cyprinus carpio carpio</name>
    <dbReference type="NCBI Taxonomy" id="630221"/>
    <lineage>
        <taxon>Eukaryota</taxon>
        <taxon>Metazoa</taxon>
        <taxon>Chordata</taxon>
        <taxon>Craniata</taxon>
        <taxon>Vertebrata</taxon>
        <taxon>Euteleostomi</taxon>
        <taxon>Actinopterygii</taxon>
        <taxon>Neopterygii</taxon>
        <taxon>Teleostei</taxon>
        <taxon>Ostariophysi</taxon>
        <taxon>Cypriniformes</taxon>
        <taxon>Cyprinidae</taxon>
        <taxon>Cyprininae</taxon>
        <taxon>Cyprinus</taxon>
    </lineage>
</organism>
<name>A0A8C1A7Y4_CYPCA</name>
<protein>
    <submittedName>
        <fullName evidence="2">Uncharacterized protein</fullName>
    </submittedName>
</protein>
<reference evidence="2" key="1">
    <citation type="submission" date="2025-08" db="UniProtKB">
        <authorList>
            <consortium name="Ensembl"/>
        </authorList>
    </citation>
    <scope>IDENTIFICATION</scope>
</reference>
<dbReference type="PANTHER" id="PTHR28671:SF3">
    <property type="entry name" value="COILED-COIL DOMAIN-CONTAINING PROTEIN 169"/>
    <property type="match status" value="1"/>
</dbReference>
<reference evidence="2" key="2">
    <citation type="submission" date="2025-09" db="UniProtKB">
        <authorList>
            <consortium name="Ensembl"/>
        </authorList>
    </citation>
    <scope>IDENTIFICATION</scope>
</reference>
<feature type="coiled-coil region" evidence="1">
    <location>
        <begin position="38"/>
        <end position="72"/>
    </location>
</feature>
<accession>A0A8C1A7Y4</accession>
<evidence type="ECO:0000313" key="3">
    <source>
        <dbReference type="Proteomes" id="UP001108240"/>
    </source>
</evidence>